<evidence type="ECO:0000259" key="6">
    <source>
        <dbReference type="Pfam" id="PF08100"/>
    </source>
</evidence>
<evidence type="ECO:0000313" key="8">
    <source>
        <dbReference type="Proteomes" id="UP000001887"/>
    </source>
</evidence>
<dbReference type="AlphaFoldDB" id="D2QXN7"/>
<keyword evidence="2 7" id="KW-0808">Transferase</keyword>
<dbReference type="OrthoDB" id="7418600at2"/>
<dbReference type="PANTHER" id="PTHR43712">
    <property type="entry name" value="PUTATIVE (AFU_ORTHOLOGUE AFUA_4G14580)-RELATED"/>
    <property type="match status" value="1"/>
</dbReference>
<keyword evidence="8" id="KW-1185">Reference proteome</keyword>
<feature type="domain" description="O-methyltransferase dimerisation" evidence="6">
    <location>
        <begin position="24"/>
        <end position="99"/>
    </location>
</feature>
<evidence type="ECO:0000256" key="3">
    <source>
        <dbReference type="ARBA" id="ARBA00022691"/>
    </source>
</evidence>
<dbReference type="Pfam" id="PF08100">
    <property type="entry name" value="Dimerisation"/>
    <property type="match status" value="1"/>
</dbReference>
<dbReference type="GO" id="GO:0046983">
    <property type="term" value="F:protein dimerization activity"/>
    <property type="evidence" value="ECO:0007669"/>
    <property type="project" value="InterPro"/>
</dbReference>
<dbReference type="eggNOG" id="COG1414">
    <property type="taxonomic scope" value="Bacteria"/>
</dbReference>
<protein>
    <submittedName>
        <fullName evidence="7">O-methyltransferase family 2</fullName>
    </submittedName>
</protein>
<dbReference type="PROSITE" id="PS51683">
    <property type="entry name" value="SAM_OMT_II"/>
    <property type="match status" value="1"/>
</dbReference>
<dbReference type="InterPro" id="IPR036388">
    <property type="entry name" value="WH-like_DNA-bd_sf"/>
</dbReference>
<dbReference type="InterPro" id="IPR012967">
    <property type="entry name" value="COMT_dimerisation"/>
</dbReference>
<organism evidence="7 8">
    <name type="scientific">Pirellula staleyi (strain ATCC 27377 / DSM 6068 / ICPB 4128)</name>
    <name type="common">Pirella staleyi</name>
    <dbReference type="NCBI Taxonomy" id="530564"/>
    <lineage>
        <taxon>Bacteria</taxon>
        <taxon>Pseudomonadati</taxon>
        <taxon>Planctomycetota</taxon>
        <taxon>Planctomycetia</taxon>
        <taxon>Pirellulales</taxon>
        <taxon>Pirellulaceae</taxon>
        <taxon>Pirellula</taxon>
    </lineage>
</organism>
<dbReference type="Gene3D" id="3.40.50.150">
    <property type="entry name" value="Vaccinia Virus protein VP39"/>
    <property type="match status" value="1"/>
</dbReference>
<dbReference type="Proteomes" id="UP000001887">
    <property type="component" value="Chromosome"/>
</dbReference>
<dbReference type="PANTHER" id="PTHR43712:SF2">
    <property type="entry name" value="O-METHYLTRANSFERASE CICE"/>
    <property type="match status" value="1"/>
</dbReference>
<accession>D2QXN7</accession>
<dbReference type="InterPro" id="IPR016461">
    <property type="entry name" value="COMT-like"/>
</dbReference>
<dbReference type="KEGG" id="psl:Psta_1547"/>
<dbReference type="InterPro" id="IPR011991">
    <property type="entry name" value="ArsR-like_HTH"/>
</dbReference>
<dbReference type="InterPro" id="IPR029063">
    <property type="entry name" value="SAM-dependent_MTases_sf"/>
</dbReference>
<dbReference type="InterPro" id="IPR001077">
    <property type="entry name" value="COMT_C"/>
</dbReference>
<dbReference type="SUPFAM" id="SSF53335">
    <property type="entry name" value="S-adenosyl-L-methionine-dependent methyltransferases"/>
    <property type="match status" value="1"/>
</dbReference>
<keyword evidence="3" id="KW-0949">S-adenosyl-L-methionine</keyword>
<keyword evidence="1 7" id="KW-0489">Methyltransferase</keyword>
<dbReference type="InterPro" id="IPR036390">
    <property type="entry name" value="WH_DNA-bd_sf"/>
</dbReference>
<feature type="active site" description="Proton acceptor" evidence="4">
    <location>
        <position position="259"/>
    </location>
</feature>
<reference evidence="7 8" key="1">
    <citation type="journal article" date="2009" name="Stand. Genomic Sci.">
        <title>Complete genome sequence of Pirellula staleyi type strain (ATCC 27377).</title>
        <authorList>
            <person name="Clum A."/>
            <person name="Tindall B.J."/>
            <person name="Sikorski J."/>
            <person name="Ivanova N."/>
            <person name="Mavrommatis K."/>
            <person name="Lucas S."/>
            <person name="Glavina del Rio T."/>
            <person name="Nolan M."/>
            <person name="Chen F."/>
            <person name="Tice H."/>
            <person name="Pitluck S."/>
            <person name="Cheng J.F."/>
            <person name="Chertkov O."/>
            <person name="Brettin T."/>
            <person name="Han C."/>
            <person name="Detter J.C."/>
            <person name="Kuske C."/>
            <person name="Bruce D."/>
            <person name="Goodwin L."/>
            <person name="Ovchinikova G."/>
            <person name="Pati A."/>
            <person name="Mikhailova N."/>
            <person name="Chen A."/>
            <person name="Palaniappan K."/>
            <person name="Land M."/>
            <person name="Hauser L."/>
            <person name="Chang Y.J."/>
            <person name="Jeffries C.D."/>
            <person name="Chain P."/>
            <person name="Rohde M."/>
            <person name="Goker M."/>
            <person name="Bristow J."/>
            <person name="Eisen J.A."/>
            <person name="Markowitz V."/>
            <person name="Hugenholtz P."/>
            <person name="Kyrpides N.C."/>
            <person name="Klenk H.P."/>
            <person name="Lapidus A."/>
        </authorList>
    </citation>
    <scope>NUCLEOTIDE SEQUENCE [LARGE SCALE GENOMIC DNA]</scope>
    <source>
        <strain evidence="8">ATCC 27377 / DSM 6068 / ICPB 4128</strain>
    </source>
</reference>
<dbReference type="GO" id="GO:0008171">
    <property type="term" value="F:O-methyltransferase activity"/>
    <property type="evidence" value="ECO:0007669"/>
    <property type="project" value="InterPro"/>
</dbReference>
<dbReference type="HOGENOM" id="CLU_005533_12_0_0"/>
<evidence type="ECO:0000256" key="4">
    <source>
        <dbReference type="PIRSR" id="PIRSR005739-1"/>
    </source>
</evidence>
<dbReference type="GO" id="GO:0006355">
    <property type="term" value="P:regulation of DNA-templated transcription"/>
    <property type="evidence" value="ECO:0007669"/>
    <property type="project" value="UniProtKB-ARBA"/>
</dbReference>
<dbReference type="GO" id="GO:0032259">
    <property type="term" value="P:methylation"/>
    <property type="evidence" value="ECO:0007669"/>
    <property type="project" value="UniProtKB-KW"/>
</dbReference>
<evidence type="ECO:0000259" key="5">
    <source>
        <dbReference type="Pfam" id="PF00891"/>
    </source>
</evidence>
<dbReference type="PIRSF" id="PIRSF005739">
    <property type="entry name" value="O-mtase"/>
    <property type="match status" value="1"/>
</dbReference>
<evidence type="ECO:0000256" key="1">
    <source>
        <dbReference type="ARBA" id="ARBA00022603"/>
    </source>
</evidence>
<dbReference type="EMBL" id="CP001848">
    <property type="protein sequence ID" value="ADB16222.1"/>
    <property type="molecule type" value="Genomic_DNA"/>
</dbReference>
<name>D2QXN7_PIRSD</name>
<dbReference type="CDD" id="cd00090">
    <property type="entry name" value="HTH_ARSR"/>
    <property type="match status" value="1"/>
</dbReference>
<dbReference type="SUPFAM" id="SSF46785">
    <property type="entry name" value="Winged helix' DNA-binding domain"/>
    <property type="match status" value="1"/>
</dbReference>
<evidence type="ECO:0000313" key="7">
    <source>
        <dbReference type="EMBL" id="ADB16222.1"/>
    </source>
</evidence>
<gene>
    <name evidence="7" type="ordered locus">Psta_1547</name>
</gene>
<dbReference type="STRING" id="530564.Psta_1547"/>
<dbReference type="eggNOG" id="COG0500">
    <property type="taxonomic scope" value="Bacteria"/>
</dbReference>
<dbReference type="Pfam" id="PF00891">
    <property type="entry name" value="Methyltransf_2"/>
    <property type="match status" value="1"/>
</dbReference>
<feature type="domain" description="O-methyltransferase C-terminal" evidence="5">
    <location>
        <begin position="123"/>
        <end position="330"/>
    </location>
</feature>
<dbReference type="Gene3D" id="1.10.10.10">
    <property type="entry name" value="Winged helix-like DNA-binding domain superfamily/Winged helix DNA-binding domain"/>
    <property type="match status" value="1"/>
</dbReference>
<evidence type="ECO:0000256" key="2">
    <source>
        <dbReference type="ARBA" id="ARBA00022679"/>
    </source>
</evidence>
<proteinExistence type="predicted"/>
<sequence length="349" mass="37402">MTQEVDSRLTGDAPSGPPPEALMMQMIFGKAITQAISVVARYRIADLLAKGPMTAVEIAEATGLHAGHLYRVLRALVGVNVLTADHEARFALTSLGEMLRSDVPGSMRPIATYVCDPWSWKPWGELAASVKSGQPVFDRMFGEGVFDYLGKHPEEAATFNEGMTGFSERAASAMLEAYDFSPFGTIIDVGGGHGAILTAILQKHKNVRGIVFDAPSVVEGAASAIQSSGLSDRLSTAAGNFFASVPTGGDLYLLKHIIHDWNDEKATAILKSCREAIGPQGRLMLVEIVVPPNFAPSFANLLDLEMMVICDGKERTEDEYRVLLAGAGFELTSITPTSQPHSLIEAVPI</sequence>